<evidence type="ECO:0000313" key="2">
    <source>
        <dbReference type="EMBL" id="KAF3596556.1"/>
    </source>
</evidence>
<protein>
    <submittedName>
        <fullName evidence="2">Uncharacterized protein</fullName>
    </submittedName>
</protein>
<organism evidence="2 3">
    <name type="scientific">Brassica cretica</name>
    <name type="common">Mustard</name>
    <dbReference type="NCBI Taxonomy" id="69181"/>
    <lineage>
        <taxon>Eukaryota</taxon>
        <taxon>Viridiplantae</taxon>
        <taxon>Streptophyta</taxon>
        <taxon>Embryophyta</taxon>
        <taxon>Tracheophyta</taxon>
        <taxon>Spermatophyta</taxon>
        <taxon>Magnoliopsida</taxon>
        <taxon>eudicotyledons</taxon>
        <taxon>Gunneridae</taxon>
        <taxon>Pentapetalae</taxon>
        <taxon>rosids</taxon>
        <taxon>malvids</taxon>
        <taxon>Brassicales</taxon>
        <taxon>Brassicaceae</taxon>
        <taxon>Brassiceae</taxon>
        <taxon>Brassica</taxon>
    </lineage>
</organism>
<feature type="compositionally biased region" description="Basic and acidic residues" evidence="1">
    <location>
        <begin position="100"/>
        <end position="112"/>
    </location>
</feature>
<evidence type="ECO:0000256" key="1">
    <source>
        <dbReference type="SAM" id="MobiDB-lite"/>
    </source>
</evidence>
<feature type="region of interest" description="Disordered" evidence="1">
    <location>
        <begin position="62"/>
        <end position="112"/>
    </location>
</feature>
<proteinExistence type="predicted"/>
<feature type="compositionally biased region" description="Basic and acidic residues" evidence="1">
    <location>
        <begin position="64"/>
        <end position="74"/>
    </location>
</feature>
<accession>A0ABQ7EJA9</accession>
<reference evidence="2 3" key="1">
    <citation type="journal article" date="2020" name="BMC Genomics">
        <title>Intraspecific diversification of the crop wild relative Brassica cretica Lam. using demographic model selection.</title>
        <authorList>
            <person name="Kioukis A."/>
            <person name="Michalopoulou V.A."/>
            <person name="Briers L."/>
            <person name="Pirintsos S."/>
            <person name="Studholme D.J."/>
            <person name="Pavlidis P."/>
            <person name="Sarris P.F."/>
        </authorList>
    </citation>
    <scope>NUCLEOTIDE SEQUENCE [LARGE SCALE GENOMIC DNA]</scope>
    <source>
        <strain evidence="3">cv. PFS-1207/04</strain>
    </source>
</reference>
<sequence length="112" mass="12880">MVAIVILRQDEKGNLYDQDGHPRNATDDDFWQVVKHEKLREGDFEVESSMSFGGSLWCRPMSTDAHRSTDHDEYQSTDYSKHRSTPSAESTAECSAIRIMTHEEFAEKHPHP</sequence>
<keyword evidence="3" id="KW-1185">Reference proteome</keyword>
<comment type="caution">
    <text evidence="2">The sequence shown here is derived from an EMBL/GenBank/DDBJ whole genome shotgun (WGS) entry which is preliminary data.</text>
</comment>
<dbReference type="EMBL" id="QGKV02000299">
    <property type="protein sequence ID" value="KAF3596556.1"/>
    <property type="molecule type" value="Genomic_DNA"/>
</dbReference>
<dbReference type="Proteomes" id="UP000266723">
    <property type="component" value="Unassembled WGS sequence"/>
</dbReference>
<gene>
    <name evidence="2" type="ORF">DY000_02022825</name>
</gene>
<evidence type="ECO:0000313" key="3">
    <source>
        <dbReference type="Proteomes" id="UP000266723"/>
    </source>
</evidence>
<name>A0ABQ7EJA9_BRACR</name>